<dbReference type="PANTHER" id="PTHR22743">
    <property type="entry name" value="MEPRIN/TRAF-LIKE MATH FAMILY-C.ELEGANS"/>
    <property type="match status" value="1"/>
</dbReference>
<dbReference type="PANTHER" id="PTHR22743:SF165">
    <property type="entry name" value="BTB AND MATH DOMAIN CONTAINING-RELATED"/>
    <property type="match status" value="1"/>
</dbReference>
<gene>
    <name evidence="2" type="ORF">SBAD_LOCUS4835</name>
</gene>
<dbReference type="InterPro" id="IPR011333">
    <property type="entry name" value="SKP1/BTB/POZ_sf"/>
</dbReference>
<dbReference type="InterPro" id="IPR000210">
    <property type="entry name" value="BTB/POZ_dom"/>
</dbReference>
<evidence type="ECO:0000259" key="1">
    <source>
        <dbReference type="SMART" id="SM00225"/>
    </source>
</evidence>
<proteinExistence type="predicted"/>
<evidence type="ECO:0000313" key="2">
    <source>
        <dbReference type="EMBL" id="VDP05518.1"/>
    </source>
</evidence>
<feature type="domain" description="BTB" evidence="1">
    <location>
        <begin position="116"/>
        <end position="213"/>
    </location>
</feature>
<name>A0A183IMI9_9BILA</name>
<dbReference type="InterPro" id="IPR052664">
    <property type="entry name" value="BTB-MATH_domain_protein"/>
</dbReference>
<dbReference type="Pfam" id="PF00651">
    <property type="entry name" value="BTB"/>
    <property type="match status" value="1"/>
</dbReference>
<dbReference type="OrthoDB" id="5810718at2759"/>
<dbReference type="EMBL" id="UZAM01008582">
    <property type="protein sequence ID" value="VDP05518.1"/>
    <property type="molecule type" value="Genomic_DNA"/>
</dbReference>
<dbReference type="SUPFAM" id="SSF54695">
    <property type="entry name" value="POZ domain"/>
    <property type="match status" value="1"/>
</dbReference>
<protein>
    <submittedName>
        <fullName evidence="4">BTB domain-containing protein</fullName>
    </submittedName>
</protein>
<reference evidence="4" key="1">
    <citation type="submission" date="2016-06" db="UniProtKB">
        <authorList>
            <consortium name="WormBaseParasite"/>
        </authorList>
    </citation>
    <scope>IDENTIFICATION</scope>
</reference>
<dbReference type="AlphaFoldDB" id="A0A183IMI9"/>
<organism evidence="4">
    <name type="scientific">Soboliphyme baturini</name>
    <dbReference type="NCBI Taxonomy" id="241478"/>
    <lineage>
        <taxon>Eukaryota</taxon>
        <taxon>Metazoa</taxon>
        <taxon>Ecdysozoa</taxon>
        <taxon>Nematoda</taxon>
        <taxon>Enoplea</taxon>
        <taxon>Dorylaimia</taxon>
        <taxon>Dioctophymatida</taxon>
        <taxon>Dioctophymatoidea</taxon>
        <taxon>Soboliphymatidae</taxon>
        <taxon>Soboliphyme</taxon>
    </lineage>
</organism>
<evidence type="ECO:0000313" key="3">
    <source>
        <dbReference type="Proteomes" id="UP000270296"/>
    </source>
</evidence>
<accession>A0A183IMI9</accession>
<reference evidence="2 3" key="2">
    <citation type="submission" date="2018-11" db="EMBL/GenBank/DDBJ databases">
        <authorList>
            <consortium name="Pathogen Informatics"/>
        </authorList>
    </citation>
    <scope>NUCLEOTIDE SEQUENCE [LARGE SCALE GENOMIC DNA]</scope>
</reference>
<keyword evidence="3" id="KW-1185">Reference proteome</keyword>
<dbReference type="SMART" id="SM00225">
    <property type="entry name" value="BTB"/>
    <property type="match status" value="1"/>
</dbReference>
<sequence length="272" mass="31744">MVGAAPDCYLEFVINRRCLSEVDVSAIETFRGYSWWLHSFPVKSPEQDFSEFRLLAMPQRGCDGYDLLLDFELQLLDRDNKVEASFLAQYELITPNYVHDMLSAKHENFCDSTDRRDFAILVDNLSFYVDLQYLSSLGPGYFQNLKLSSTRGINRAVLFSVSAEDFDVLLSAVHRYRKPVLTKRTFDIVVWLAHLLEMDKVLRCCEQYLMNLREMHPIRKLEYAMQYGFGILGMTILLETLHDYLILNNEEIFDMHPDVLKALQIFDSYVII</sequence>
<dbReference type="Proteomes" id="UP000270296">
    <property type="component" value="Unassembled WGS sequence"/>
</dbReference>
<dbReference type="WBParaSite" id="SBAD_0000503301-mRNA-1">
    <property type="protein sequence ID" value="SBAD_0000503301-mRNA-1"/>
    <property type="gene ID" value="SBAD_0000503301"/>
</dbReference>
<evidence type="ECO:0000313" key="4">
    <source>
        <dbReference type="WBParaSite" id="SBAD_0000503301-mRNA-1"/>
    </source>
</evidence>